<gene>
    <name evidence="1" type="ORF">FIV42_18680</name>
</gene>
<proteinExistence type="predicted"/>
<dbReference type="RefSeq" id="WP_141199155.1">
    <property type="nucleotide sequence ID" value="NZ_CP041186.1"/>
</dbReference>
<reference evidence="1 2" key="1">
    <citation type="submission" date="2019-06" db="EMBL/GenBank/DDBJ databases">
        <title>Persicimonas caeni gen. nov., sp. nov., a predatory bacterium isolated from solar saltern.</title>
        <authorList>
            <person name="Wang S."/>
        </authorList>
    </citation>
    <scope>NUCLEOTIDE SEQUENCE [LARGE SCALE GENOMIC DNA]</scope>
    <source>
        <strain evidence="1 2">YN101</strain>
    </source>
</reference>
<dbReference type="Proteomes" id="UP000315995">
    <property type="component" value="Chromosome"/>
</dbReference>
<name>A0A4Y6PWU2_PERCE</name>
<dbReference type="OrthoDB" id="5492511at2"/>
<organism evidence="1 2">
    <name type="scientific">Persicimonas caeni</name>
    <dbReference type="NCBI Taxonomy" id="2292766"/>
    <lineage>
        <taxon>Bacteria</taxon>
        <taxon>Deltaproteobacteria</taxon>
        <taxon>Bradymonadales</taxon>
        <taxon>Bradymonadaceae</taxon>
        <taxon>Persicimonas</taxon>
    </lineage>
</organism>
<protein>
    <recommendedName>
        <fullName evidence="3">DUF4261 domain-containing protein</fullName>
    </recommendedName>
</protein>
<evidence type="ECO:0000313" key="2">
    <source>
        <dbReference type="Proteomes" id="UP000315995"/>
    </source>
</evidence>
<accession>A0A4Y6PWU2</accession>
<evidence type="ECO:0000313" key="1">
    <source>
        <dbReference type="EMBL" id="QDG52690.1"/>
    </source>
</evidence>
<accession>A0A5B8Y7H9</accession>
<sequence>MQHTDKATPDSFVGVAPVSWGLENTDVLTETHAVHWQEEATYEVEPVEGEEGVLARGRVVFEDGVEAVLVVEEPLEQLHTLAGTSKEPYTPTEVVMLKEHKASWRFVVKGGSKRGTDAARHFARIASTMIEAGAAGIFMPGVVTLHSPRFIKVITMDLDQTQNLANLCVHAWHEEGWMATRGLTAFGLPELETPIDEGMNAAYFRLMDIAAGMIAQNKAFPDGSKLSVGPKTYKLADGQEGPRDEQVPFSGTFGVQTIAPFG</sequence>
<dbReference type="AlphaFoldDB" id="A0A4Y6PWU2"/>
<evidence type="ECO:0008006" key="3">
    <source>
        <dbReference type="Google" id="ProtNLM"/>
    </source>
</evidence>
<keyword evidence="2" id="KW-1185">Reference proteome</keyword>
<dbReference type="EMBL" id="CP041186">
    <property type="protein sequence ID" value="QDG52690.1"/>
    <property type="molecule type" value="Genomic_DNA"/>
</dbReference>